<dbReference type="AlphaFoldDB" id="A0A4V1BIN1"/>
<keyword evidence="1" id="KW-0472">Membrane</keyword>
<proteinExistence type="predicted"/>
<feature type="transmembrane region" description="Helical" evidence="1">
    <location>
        <begin position="23"/>
        <end position="43"/>
    </location>
</feature>
<sequence>MTVFELRSCVARQWSPQIGDPELTGWVTVLAYAVAALLSGLVWRRLADDPLRIFWGVLVVLLAFLAVNKQLDLQTVLTEAGKCLSRAQGWYDDRRVVQVAFIGTLLIVLLMAMGVLMAVLRGRIAQNALALAGLILVLGFVMLRAVSIHNVDQILGGASLGLSNNFLLENAGLVLIALNALWLLRRPHGRLRPR</sequence>
<dbReference type="RefSeq" id="WP_135311781.1">
    <property type="nucleotide sequence ID" value="NZ_CP038439.1"/>
</dbReference>
<gene>
    <name evidence="2" type="ORF">E4191_01190</name>
</gene>
<feature type="transmembrane region" description="Helical" evidence="1">
    <location>
        <begin position="166"/>
        <end position="184"/>
    </location>
</feature>
<organism evidence="2 3">
    <name type="scientific">Paracoccus liaowanqingii</name>
    <dbReference type="NCBI Taxonomy" id="2560053"/>
    <lineage>
        <taxon>Bacteria</taxon>
        <taxon>Pseudomonadati</taxon>
        <taxon>Pseudomonadota</taxon>
        <taxon>Alphaproteobacteria</taxon>
        <taxon>Rhodobacterales</taxon>
        <taxon>Paracoccaceae</taxon>
        <taxon>Paracoccus</taxon>
    </lineage>
</organism>
<evidence type="ECO:0000313" key="2">
    <source>
        <dbReference type="EMBL" id="QBX33482.1"/>
    </source>
</evidence>
<accession>A0A4V1BIN1</accession>
<evidence type="ECO:0000256" key="1">
    <source>
        <dbReference type="SAM" id="Phobius"/>
    </source>
</evidence>
<dbReference type="Proteomes" id="UP000296374">
    <property type="component" value="Chromosome"/>
</dbReference>
<feature type="transmembrane region" description="Helical" evidence="1">
    <location>
        <begin position="99"/>
        <end position="120"/>
    </location>
</feature>
<feature type="transmembrane region" description="Helical" evidence="1">
    <location>
        <begin position="50"/>
        <end position="67"/>
    </location>
</feature>
<reference evidence="3" key="1">
    <citation type="submission" date="2019-03" db="EMBL/GenBank/DDBJ databases">
        <authorList>
            <person name="Li J."/>
        </authorList>
    </citation>
    <scope>NUCLEOTIDE SEQUENCE [LARGE SCALE GENOMIC DNA]</scope>
    <source>
        <strain evidence="3">2251</strain>
    </source>
</reference>
<dbReference type="KEGG" id="plia:E4191_01190"/>
<keyword evidence="1" id="KW-1133">Transmembrane helix</keyword>
<dbReference type="EMBL" id="CP038439">
    <property type="protein sequence ID" value="QBX33482.1"/>
    <property type="molecule type" value="Genomic_DNA"/>
</dbReference>
<feature type="transmembrane region" description="Helical" evidence="1">
    <location>
        <begin position="127"/>
        <end position="146"/>
    </location>
</feature>
<keyword evidence="1" id="KW-0812">Transmembrane</keyword>
<name>A0A4V1BIN1_9RHOB</name>
<protein>
    <submittedName>
        <fullName evidence="2">Uncharacterized protein</fullName>
    </submittedName>
</protein>
<evidence type="ECO:0000313" key="3">
    <source>
        <dbReference type="Proteomes" id="UP000296374"/>
    </source>
</evidence>